<dbReference type="RefSeq" id="XP_043014252.1">
    <property type="nucleotide sequence ID" value="XM_043149645.1"/>
</dbReference>
<dbReference type="GeneID" id="66074177"/>
<evidence type="ECO:0000313" key="2">
    <source>
        <dbReference type="Proteomes" id="UP001049176"/>
    </source>
</evidence>
<proteinExistence type="predicted"/>
<gene>
    <name evidence="1" type="ORF">E1B28_005101</name>
</gene>
<dbReference type="KEGG" id="more:E1B28_005101"/>
<reference evidence="1" key="1">
    <citation type="journal article" date="2021" name="Genome Biol. Evol.">
        <title>The assembled and annotated genome of the fairy-ring fungus Marasmius oreades.</title>
        <authorList>
            <person name="Hiltunen M."/>
            <person name="Ament-Velasquez S.L."/>
            <person name="Johannesson H."/>
        </authorList>
    </citation>
    <scope>NUCLEOTIDE SEQUENCE</scope>
    <source>
        <strain evidence="1">03SP1</strain>
    </source>
</reference>
<accession>A0A9P8ADN4</accession>
<protein>
    <submittedName>
        <fullName evidence="1">Uncharacterized protein</fullName>
    </submittedName>
</protein>
<sequence length="129" mass="15134">MSQGDRERLLLNPIQSEKFTTISEYQLFTLTRKHPEISRKNYLSHFDFGTFTMEQKRTIVGLLGLDLSRYPFVWNSLVRSDKVDGVATFFEYLRMATQEYTRKALILKVLVRFFSSHVWACTNEVEGVV</sequence>
<keyword evidence="2" id="KW-1185">Reference proteome</keyword>
<name>A0A9P8ADN4_9AGAR</name>
<evidence type="ECO:0000313" key="1">
    <source>
        <dbReference type="EMBL" id="KAG7097782.1"/>
    </source>
</evidence>
<dbReference type="Proteomes" id="UP001049176">
    <property type="component" value="Chromosome 2"/>
</dbReference>
<dbReference type="EMBL" id="CM032182">
    <property type="protein sequence ID" value="KAG7097782.1"/>
    <property type="molecule type" value="Genomic_DNA"/>
</dbReference>
<dbReference type="AlphaFoldDB" id="A0A9P8ADN4"/>
<organism evidence="1 2">
    <name type="scientific">Marasmius oreades</name>
    <name type="common">fairy-ring Marasmius</name>
    <dbReference type="NCBI Taxonomy" id="181124"/>
    <lineage>
        <taxon>Eukaryota</taxon>
        <taxon>Fungi</taxon>
        <taxon>Dikarya</taxon>
        <taxon>Basidiomycota</taxon>
        <taxon>Agaricomycotina</taxon>
        <taxon>Agaricomycetes</taxon>
        <taxon>Agaricomycetidae</taxon>
        <taxon>Agaricales</taxon>
        <taxon>Marasmiineae</taxon>
        <taxon>Marasmiaceae</taxon>
        <taxon>Marasmius</taxon>
    </lineage>
</organism>
<dbReference type="OrthoDB" id="6513042at2759"/>
<comment type="caution">
    <text evidence="1">The sequence shown here is derived from an EMBL/GenBank/DDBJ whole genome shotgun (WGS) entry which is preliminary data.</text>
</comment>